<evidence type="ECO:0000313" key="2">
    <source>
        <dbReference type="EMBL" id="KFA65163.1"/>
    </source>
</evidence>
<dbReference type="InParanoid" id="A0A084QMH8"/>
<feature type="compositionally biased region" description="Basic and acidic residues" evidence="1">
    <location>
        <begin position="171"/>
        <end position="187"/>
    </location>
</feature>
<organism evidence="2 3">
    <name type="scientific">Stachybotrys chlorohalonatus (strain IBT 40285)</name>
    <dbReference type="NCBI Taxonomy" id="1283841"/>
    <lineage>
        <taxon>Eukaryota</taxon>
        <taxon>Fungi</taxon>
        <taxon>Dikarya</taxon>
        <taxon>Ascomycota</taxon>
        <taxon>Pezizomycotina</taxon>
        <taxon>Sordariomycetes</taxon>
        <taxon>Hypocreomycetidae</taxon>
        <taxon>Hypocreales</taxon>
        <taxon>Stachybotryaceae</taxon>
        <taxon>Stachybotrys</taxon>
    </lineage>
</organism>
<keyword evidence="3" id="KW-1185">Reference proteome</keyword>
<gene>
    <name evidence="2" type="ORF">S40285_10425</name>
</gene>
<evidence type="ECO:0000313" key="3">
    <source>
        <dbReference type="Proteomes" id="UP000028524"/>
    </source>
</evidence>
<protein>
    <submittedName>
        <fullName evidence="2">Uncharacterized protein</fullName>
    </submittedName>
</protein>
<dbReference type="HOGENOM" id="CLU_1147832_0_0_1"/>
<dbReference type="AlphaFoldDB" id="A0A084QMH8"/>
<sequence length="242" mass="27144">MATPYEEIINDAYWAVAMDIGHPEYADETKQKLANAVSLIENKVLVPGVTLEPVHNVVLQTHKSLYPCHIFGWEEFLWPSEKAQSLPIVQADESNFVNPADLPKSYDGILDDGWLRRIPPLKAKDGTKFPQAYEDSTAAEQRADAAVLGTIIADTQAVPAATNHSQSNKEYTGEQRSKEESTKHLENDGQNSNKSSKAAKAKTDKESSRQQSQDVLCPQCHQPMAQWRAFWHQVCWKCDPIR</sequence>
<feature type="region of interest" description="Disordered" evidence="1">
    <location>
        <begin position="158"/>
        <end position="212"/>
    </location>
</feature>
<reference evidence="2 3" key="1">
    <citation type="journal article" date="2014" name="BMC Genomics">
        <title>Comparative genome sequencing reveals chemotype-specific gene clusters in the toxigenic black mold Stachybotrys.</title>
        <authorList>
            <person name="Semeiks J."/>
            <person name="Borek D."/>
            <person name="Otwinowski Z."/>
            <person name="Grishin N.V."/>
        </authorList>
    </citation>
    <scope>NUCLEOTIDE SEQUENCE [LARGE SCALE GENOMIC DNA]</scope>
    <source>
        <strain evidence="2 3">IBT 40285</strain>
    </source>
</reference>
<evidence type="ECO:0000256" key="1">
    <source>
        <dbReference type="SAM" id="MobiDB-lite"/>
    </source>
</evidence>
<accession>A0A084QMH8</accession>
<dbReference type="Proteomes" id="UP000028524">
    <property type="component" value="Unassembled WGS sequence"/>
</dbReference>
<name>A0A084QMH8_STAC4</name>
<proteinExistence type="predicted"/>
<dbReference type="EMBL" id="KL660617">
    <property type="protein sequence ID" value="KFA65163.1"/>
    <property type="molecule type" value="Genomic_DNA"/>
</dbReference>